<evidence type="ECO:0000313" key="3">
    <source>
        <dbReference type="EnsemblMetazoa" id="CapteP205412"/>
    </source>
</evidence>
<dbReference type="Proteomes" id="UP000014760">
    <property type="component" value="Unassembled WGS sequence"/>
</dbReference>
<feature type="region of interest" description="Disordered" evidence="1">
    <location>
        <begin position="69"/>
        <end position="91"/>
    </location>
</feature>
<name>R7T9P5_CAPTE</name>
<evidence type="ECO:0000313" key="4">
    <source>
        <dbReference type="Proteomes" id="UP000014760"/>
    </source>
</evidence>
<feature type="compositionally biased region" description="Polar residues" evidence="1">
    <location>
        <begin position="77"/>
        <end position="87"/>
    </location>
</feature>
<dbReference type="AlphaFoldDB" id="R7T9P5"/>
<dbReference type="HOGENOM" id="CLU_438921_0_0_1"/>
<reference evidence="4" key="1">
    <citation type="submission" date="2012-12" db="EMBL/GenBank/DDBJ databases">
        <authorList>
            <person name="Hellsten U."/>
            <person name="Grimwood J."/>
            <person name="Chapman J.A."/>
            <person name="Shapiro H."/>
            <person name="Aerts A."/>
            <person name="Otillar R.P."/>
            <person name="Terry A.Y."/>
            <person name="Boore J.L."/>
            <person name="Simakov O."/>
            <person name="Marletaz F."/>
            <person name="Cho S.-J."/>
            <person name="Edsinger-Gonzales E."/>
            <person name="Havlak P."/>
            <person name="Kuo D.-H."/>
            <person name="Larsson T."/>
            <person name="Lv J."/>
            <person name="Arendt D."/>
            <person name="Savage R."/>
            <person name="Osoegawa K."/>
            <person name="de Jong P."/>
            <person name="Lindberg D.R."/>
            <person name="Seaver E.C."/>
            <person name="Weisblat D.A."/>
            <person name="Putnam N.H."/>
            <person name="Grigoriev I.V."/>
            <person name="Rokhsar D.S."/>
        </authorList>
    </citation>
    <scope>NUCLEOTIDE SEQUENCE</scope>
    <source>
        <strain evidence="4">I ESC-2004</strain>
    </source>
</reference>
<accession>R7T9P5</accession>
<proteinExistence type="predicted"/>
<protein>
    <submittedName>
        <fullName evidence="2 3">Uncharacterized protein</fullName>
    </submittedName>
</protein>
<dbReference type="EnsemblMetazoa" id="CapteT205412">
    <property type="protein sequence ID" value="CapteP205412"/>
    <property type="gene ID" value="CapteG205412"/>
</dbReference>
<evidence type="ECO:0000256" key="1">
    <source>
        <dbReference type="SAM" id="MobiDB-lite"/>
    </source>
</evidence>
<dbReference type="EMBL" id="KB311976">
    <property type="protein sequence ID" value="ELT88115.1"/>
    <property type="molecule type" value="Genomic_DNA"/>
</dbReference>
<sequence length="623" mass="71105">MTKNRHQWITSSKEYSRDPQITREILIRSISISFSPGTYRETIGDELDDARCIGSNDASIGWNSDYASLRDEDSDSSNENVPPQTLNKYRRGAGGSLEDGTIFRGRLVHNALETHLEDFDEFSSCREIYCVRFAFASREIVPEMLDYSNVGLHSNDTVLCSDNSTGIQNTEEKLNIDRLLEMLSSLIKHQTGDEIYNEPDTNLEEPHATHYKQELQQAISSYEVILWEKSLVIDGNSARNLCTPTIYGDELLSCCDHNALEMGIQPTICAIDVPSCSVKRLMCYSDQQIHGEHYETILPFKGATHVPKHCEVGPYLKMIAAEKPEFHASPIEVLYDFDVAYERAFNVVSPLQVCPEIQFRHFSVSINANIFLVVSLLKVDYDVAVSEDYQICTTTTSSSVELMRRGSGDSDACLADDEIEASEEHLNTPDQEGMTLYNKDIWSSQDQFSTAKNPWADYESVFPSTISLDTLATRKKTWSARMRRNFIKLAAAFESRKKTQRRKRRFRIPRRKRSAYANLQTSFKQNVETISDIDNSPFTSSDTSTTHGDLIPEIEDSMNPNFSTCQPRPNLDLEEVVKPWKWWQTKYASLHCTQPTDIVYLDDEFAWVGKWEKKISRNRMLSS</sequence>
<reference evidence="2 4" key="2">
    <citation type="journal article" date="2013" name="Nature">
        <title>Insights into bilaterian evolution from three spiralian genomes.</title>
        <authorList>
            <person name="Simakov O."/>
            <person name="Marletaz F."/>
            <person name="Cho S.J."/>
            <person name="Edsinger-Gonzales E."/>
            <person name="Havlak P."/>
            <person name="Hellsten U."/>
            <person name="Kuo D.H."/>
            <person name="Larsson T."/>
            <person name="Lv J."/>
            <person name="Arendt D."/>
            <person name="Savage R."/>
            <person name="Osoegawa K."/>
            <person name="de Jong P."/>
            <person name="Grimwood J."/>
            <person name="Chapman J.A."/>
            <person name="Shapiro H."/>
            <person name="Aerts A."/>
            <person name="Otillar R.P."/>
            <person name="Terry A.Y."/>
            <person name="Boore J.L."/>
            <person name="Grigoriev I.V."/>
            <person name="Lindberg D.R."/>
            <person name="Seaver E.C."/>
            <person name="Weisblat D.A."/>
            <person name="Putnam N.H."/>
            <person name="Rokhsar D.S."/>
        </authorList>
    </citation>
    <scope>NUCLEOTIDE SEQUENCE</scope>
    <source>
        <strain evidence="2 4">I ESC-2004</strain>
    </source>
</reference>
<reference evidence="3" key="3">
    <citation type="submission" date="2015-06" db="UniProtKB">
        <authorList>
            <consortium name="EnsemblMetazoa"/>
        </authorList>
    </citation>
    <scope>IDENTIFICATION</scope>
</reference>
<dbReference type="EMBL" id="AMQN01015507">
    <property type="status" value="NOT_ANNOTATED_CDS"/>
    <property type="molecule type" value="Genomic_DNA"/>
</dbReference>
<organism evidence="2">
    <name type="scientific">Capitella teleta</name>
    <name type="common">Polychaete worm</name>
    <dbReference type="NCBI Taxonomy" id="283909"/>
    <lineage>
        <taxon>Eukaryota</taxon>
        <taxon>Metazoa</taxon>
        <taxon>Spiralia</taxon>
        <taxon>Lophotrochozoa</taxon>
        <taxon>Annelida</taxon>
        <taxon>Polychaeta</taxon>
        <taxon>Sedentaria</taxon>
        <taxon>Scolecida</taxon>
        <taxon>Capitellidae</taxon>
        <taxon>Capitella</taxon>
    </lineage>
</organism>
<evidence type="ECO:0000313" key="2">
    <source>
        <dbReference type="EMBL" id="ELT88115.1"/>
    </source>
</evidence>
<keyword evidence="4" id="KW-1185">Reference proteome</keyword>
<gene>
    <name evidence="2" type="ORF">CAPTEDRAFT_205412</name>
</gene>